<sequence length="83" mass="8786">MGGVVRGDATDIETGRTGLGPHRLQRTGFGVPHPDPIIDLRIGVAGQVRNASGRPGMHDPKFSGSTQSGWPPVHYAKSISCLR</sequence>
<organism evidence="2">
    <name type="scientific">bioreactor metagenome</name>
    <dbReference type="NCBI Taxonomy" id="1076179"/>
    <lineage>
        <taxon>unclassified sequences</taxon>
        <taxon>metagenomes</taxon>
        <taxon>ecological metagenomes</taxon>
    </lineage>
</organism>
<proteinExistence type="predicted"/>
<name>A0A645G7Q5_9ZZZZ</name>
<comment type="caution">
    <text evidence="2">The sequence shown here is derived from an EMBL/GenBank/DDBJ whole genome shotgun (WGS) entry which is preliminary data.</text>
</comment>
<gene>
    <name evidence="2" type="ORF">SDC9_170322</name>
</gene>
<evidence type="ECO:0000313" key="2">
    <source>
        <dbReference type="EMBL" id="MPN22937.1"/>
    </source>
</evidence>
<protein>
    <submittedName>
        <fullName evidence="2">Uncharacterized protein</fullName>
    </submittedName>
</protein>
<reference evidence="2" key="1">
    <citation type="submission" date="2019-08" db="EMBL/GenBank/DDBJ databases">
        <authorList>
            <person name="Kucharzyk K."/>
            <person name="Murdoch R.W."/>
            <person name="Higgins S."/>
            <person name="Loffler F."/>
        </authorList>
    </citation>
    <scope>NUCLEOTIDE SEQUENCE</scope>
</reference>
<dbReference type="AlphaFoldDB" id="A0A645G7Q5"/>
<feature type="region of interest" description="Disordered" evidence="1">
    <location>
        <begin position="1"/>
        <end position="32"/>
    </location>
</feature>
<accession>A0A645G7Q5</accession>
<dbReference type="EMBL" id="VSSQ01071292">
    <property type="protein sequence ID" value="MPN22937.1"/>
    <property type="molecule type" value="Genomic_DNA"/>
</dbReference>
<evidence type="ECO:0000256" key="1">
    <source>
        <dbReference type="SAM" id="MobiDB-lite"/>
    </source>
</evidence>